<organism evidence="2 3">
    <name type="scientific">Desulfoscipio geothermicus DSM 3669</name>
    <dbReference type="NCBI Taxonomy" id="1121426"/>
    <lineage>
        <taxon>Bacteria</taxon>
        <taxon>Bacillati</taxon>
        <taxon>Bacillota</taxon>
        <taxon>Clostridia</taxon>
        <taxon>Eubacteriales</taxon>
        <taxon>Desulfallaceae</taxon>
        <taxon>Desulfoscipio</taxon>
    </lineage>
</organism>
<evidence type="ECO:0000313" key="3">
    <source>
        <dbReference type="Proteomes" id="UP000199584"/>
    </source>
</evidence>
<dbReference type="Pfam" id="PF03683">
    <property type="entry name" value="UPF0175"/>
    <property type="match status" value="1"/>
</dbReference>
<gene>
    <name evidence="2" type="ORF">SAMN05660706_10291</name>
</gene>
<sequence length="100" mass="11371">MATQESTFKVTLPAELKPLLRKLSGTSIDDKVRLSVANELFVNRVISIGKAAEIAGKTYVDFMDILKERGIPWYEYTKEDLKQDELAIEQIMKDIGNNHE</sequence>
<dbReference type="PANTHER" id="PTHR37525:SF1">
    <property type="entry name" value="UPF0175 PROTEIN SSL1255"/>
    <property type="match status" value="1"/>
</dbReference>
<proteinExistence type="inferred from homology"/>
<comment type="similarity">
    <text evidence="1">Belongs to the UPF0175 family.</text>
</comment>
<dbReference type="PANTHER" id="PTHR37525">
    <property type="entry name" value="UPF0175 PROTEIN SSL1255"/>
    <property type="match status" value="1"/>
</dbReference>
<evidence type="ECO:0000313" key="2">
    <source>
        <dbReference type="EMBL" id="SFQ96956.1"/>
    </source>
</evidence>
<dbReference type="InterPro" id="IPR052264">
    <property type="entry name" value="UPF0175_domain"/>
</dbReference>
<reference evidence="3" key="1">
    <citation type="submission" date="2016-10" db="EMBL/GenBank/DDBJ databases">
        <authorList>
            <person name="Varghese N."/>
            <person name="Submissions S."/>
        </authorList>
    </citation>
    <scope>NUCLEOTIDE SEQUENCE [LARGE SCALE GENOMIC DNA]</scope>
    <source>
        <strain evidence="3">DSM 3669</strain>
    </source>
</reference>
<dbReference type="EMBL" id="FOYM01000002">
    <property type="protein sequence ID" value="SFQ96956.1"/>
    <property type="molecule type" value="Genomic_DNA"/>
</dbReference>
<accession>A0A1I6CUV7</accession>
<dbReference type="AlphaFoldDB" id="A0A1I6CUV7"/>
<evidence type="ECO:0000256" key="1">
    <source>
        <dbReference type="ARBA" id="ARBA00005651"/>
    </source>
</evidence>
<keyword evidence="3" id="KW-1185">Reference proteome</keyword>
<protein>
    <submittedName>
        <fullName evidence="2">Predicted antitoxin, contains HTH domain</fullName>
    </submittedName>
</protein>
<dbReference type="InterPro" id="IPR005368">
    <property type="entry name" value="UPF0175"/>
</dbReference>
<name>A0A1I6CUV7_9FIRM</name>
<dbReference type="RefSeq" id="WP_092481765.1">
    <property type="nucleotide sequence ID" value="NZ_FOYM01000002.1"/>
</dbReference>
<dbReference type="Proteomes" id="UP000199584">
    <property type="component" value="Unassembled WGS sequence"/>
</dbReference>
<dbReference type="OrthoDB" id="2878969at2"/>